<dbReference type="PANTHER" id="PTHR30032">
    <property type="entry name" value="N-ACETYLMURAMOYL-L-ALANINE AMIDASE-RELATED"/>
    <property type="match status" value="1"/>
</dbReference>
<proteinExistence type="predicted"/>
<protein>
    <submittedName>
        <fullName evidence="2">Putative cell wall-binding protein</fullName>
    </submittedName>
</protein>
<evidence type="ECO:0000313" key="2">
    <source>
        <dbReference type="EMBL" id="NYD69061.1"/>
    </source>
</evidence>
<gene>
    <name evidence="2" type="ORF">BJ984_000219</name>
</gene>
<keyword evidence="1" id="KW-0732">Signal</keyword>
<dbReference type="Pfam" id="PF04122">
    <property type="entry name" value="CW_binding_2"/>
    <property type="match status" value="3"/>
</dbReference>
<accession>A0A852SKS1</accession>
<evidence type="ECO:0000256" key="1">
    <source>
        <dbReference type="SAM" id="SignalP"/>
    </source>
</evidence>
<comment type="caution">
    <text evidence="2">The sequence shown here is derived from an EMBL/GenBank/DDBJ whole genome shotgun (WGS) entry which is preliminary data.</text>
</comment>
<dbReference type="RefSeq" id="WP_179546455.1">
    <property type="nucleotide sequence ID" value="NZ_BSEW01000001.1"/>
</dbReference>
<reference evidence="2 3" key="1">
    <citation type="submission" date="2020-07" db="EMBL/GenBank/DDBJ databases">
        <title>Sequencing the genomes of 1000 actinobacteria strains.</title>
        <authorList>
            <person name="Klenk H.-P."/>
        </authorList>
    </citation>
    <scope>NUCLEOTIDE SEQUENCE [LARGE SCALE GENOMIC DNA]</scope>
    <source>
        <strain evidence="2 3">DSM 26474</strain>
    </source>
</reference>
<sequence length="335" mass="34200">MRRRVTAVLAMLAVLGAVVSPAHGDPGERAGGLPLPERLGGADRYAGAVAASVAMGLRHVETVYVASGENFPDALSAASVAGINGAPLLLTARETLPDVVRREIVRLTPATVVVVGGELAVSEAVALELSRAATGATVTRIAGTDRYEVSRRLVSDPSVGAVGSPWLITATGRQFPDALSSAPVAAKLSSPVLLVDGLEAEPTAAETALLAEMATTSVLLAGGTASISAPLETALKRTVLTQRSSGEDRFGTSVALNATFSEAKIAYLASGQSFPDALSGGPLAAHFEAPLYLVRQDCVPQVVLDDLTRLAPEKLVILGGPLVLGVGVETLTACR</sequence>
<dbReference type="EMBL" id="JACCBM010000001">
    <property type="protein sequence ID" value="NYD69061.1"/>
    <property type="molecule type" value="Genomic_DNA"/>
</dbReference>
<dbReference type="Gene3D" id="3.40.50.12090">
    <property type="match status" value="2"/>
</dbReference>
<dbReference type="AlphaFoldDB" id="A0A852SKS1"/>
<dbReference type="InterPro" id="IPR051922">
    <property type="entry name" value="Bact_Sporulation_Assoc"/>
</dbReference>
<feature type="signal peptide" evidence="1">
    <location>
        <begin position="1"/>
        <end position="24"/>
    </location>
</feature>
<name>A0A852SKS1_9MICO</name>
<dbReference type="Proteomes" id="UP000549913">
    <property type="component" value="Unassembled WGS sequence"/>
</dbReference>
<evidence type="ECO:0000313" key="3">
    <source>
        <dbReference type="Proteomes" id="UP000549913"/>
    </source>
</evidence>
<feature type="chain" id="PRO_5032992719" evidence="1">
    <location>
        <begin position="25"/>
        <end position="335"/>
    </location>
</feature>
<dbReference type="InterPro" id="IPR007253">
    <property type="entry name" value="Cell_wall-bd_2"/>
</dbReference>
<keyword evidence="3" id="KW-1185">Reference proteome</keyword>
<dbReference type="PANTHER" id="PTHR30032:SF4">
    <property type="entry name" value="AMIDASE ENHANCER"/>
    <property type="match status" value="1"/>
</dbReference>
<organism evidence="2 3">
    <name type="scientific">Herbiconiux flava</name>
    <dbReference type="NCBI Taxonomy" id="881268"/>
    <lineage>
        <taxon>Bacteria</taxon>
        <taxon>Bacillati</taxon>
        <taxon>Actinomycetota</taxon>
        <taxon>Actinomycetes</taxon>
        <taxon>Micrococcales</taxon>
        <taxon>Microbacteriaceae</taxon>
        <taxon>Herbiconiux</taxon>
    </lineage>
</organism>